<proteinExistence type="predicted"/>
<organism evidence="11 12">
    <name type="scientific">Littorina saxatilis</name>
    <dbReference type="NCBI Taxonomy" id="31220"/>
    <lineage>
        <taxon>Eukaryota</taxon>
        <taxon>Metazoa</taxon>
        <taxon>Spiralia</taxon>
        <taxon>Lophotrochozoa</taxon>
        <taxon>Mollusca</taxon>
        <taxon>Gastropoda</taxon>
        <taxon>Caenogastropoda</taxon>
        <taxon>Littorinimorpha</taxon>
        <taxon>Littorinoidea</taxon>
        <taxon>Littorinidae</taxon>
        <taxon>Littorina</taxon>
    </lineage>
</organism>
<comment type="subcellular location">
    <subcellularLocation>
        <location evidence="2">Cytoplasm</location>
    </subcellularLocation>
    <subcellularLocation>
        <location evidence="1">Nucleus</location>
    </subcellularLocation>
</comment>
<feature type="domain" description="RRM" evidence="10">
    <location>
        <begin position="3"/>
        <end position="73"/>
    </location>
</feature>
<dbReference type="PANTHER" id="PTHR48025">
    <property type="entry name" value="OS02G0815200 PROTEIN"/>
    <property type="match status" value="1"/>
</dbReference>
<keyword evidence="12" id="KW-1185">Reference proteome</keyword>
<feature type="region of interest" description="Disordered" evidence="9">
    <location>
        <begin position="70"/>
        <end position="110"/>
    </location>
</feature>
<accession>A0AAN9BJD0</accession>
<evidence type="ECO:0000256" key="8">
    <source>
        <dbReference type="PROSITE-ProRule" id="PRU00176"/>
    </source>
</evidence>
<dbReference type="InterPro" id="IPR000504">
    <property type="entry name" value="RRM_dom"/>
</dbReference>
<evidence type="ECO:0000259" key="10">
    <source>
        <dbReference type="PROSITE" id="PS50102"/>
    </source>
</evidence>
<keyword evidence="7" id="KW-0539">Nucleus</keyword>
<comment type="caution">
    <text evidence="11">The sequence shown here is derived from an EMBL/GenBank/DDBJ whole genome shotgun (WGS) entry which is preliminary data.</text>
</comment>
<feature type="compositionally biased region" description="Basic and acidic residues" evidence="9">
    <location>
        <begin position="76"/>
        <end position="90"/>
    </location>
</feature>
<reference evidence="11 12" key="1">
    <citation type="submission" date="2024-02" db="EMBL/GenBank/DDBJ databases">
        <title>Chromosome-scale genome assembly of the rough periwinkle Littorina saxatilis.</title>
        <authorList>
            <person name="De Jode A."/>
            <person name="Faria R."/>
            <person name="Formenti G."/>
            <person name="Sims Y."/>
            <person name="Smith T.P."/>
            <person name="Tracey A."/>
            <person name="Wood J.M.D."/>
            <person name="Zagrodzka Z.B."/>
            <person name="Johannesson K."/>
            <person name="Butlin R.K."/>
            <person name="Leder E.H."/>
        </authorList>
    </citation>
    <scope>NUCLEOTIDE SEQUENCE [LARGE SCALE GENOMIC DNA]</scope>
    <source>
        <strain evidence="11">Snail1</strain>
        <tissue evidence="11">Muscle</tissue>
    </source>
</reference>
<dbReference type="SMART" id="SM00360">
    <property type="entry name" value="RRM"/>
    <property type="match status" value="1"/>
</dbReference>
<keyword evidence="4" id="KW-0597">Phosphoprotein</keyword>
<dbReference type="EMBL" id="JBAMIC010000008">
    <property type="protein sequence ID" value="KAK7104230.1"/>
    <property type="molecule type" value="Genomic_DNA"/>
</dbReference>
<evidence type="ECO:0000313" key="11">
    <source>
        <dbReference type="EMBL" id="KAK7104230.1"/>
    </source>
</evidence>
<dbReference type="Gene3D" id="3.30.70.330">
    <property type="match status" value="1"/>
</dbReference>
<dbReference type="AlphaFoldDB" id="A0AAN9BJD0"/>
<evidence type="ECO:0000256" key="9">
    <source>
        <dbReference type="SAM" id="MobiDB-lite"/>
    </source>
</evidence>
<protein>
    <recommendedName>
        <fullName evidence="10">RRM domain-containing protein</fullName>
    </recommendedName>
</protein>
<feature type="region of interest" description="Disordered" evidence="9">
    <location>
        <begin position="139"/>
        <end position="225"/>
    </location>
</feature>
<dbReference type="InterPro" id="IPR035979">
    <property type="entry name" value="RBD_domain_sf"/>
</dbReference>
<sequence>MTIKIFIGNLSGDTKPEDVRVLFEKYGEVAECDVLKNYGFVHMENMKEANTAIANLNGYNIKGQRMRVELSTGKEGNPKGDRRGPPERGGFRSRPYPPGPPRSRGGMPPMLDYDRFDPYYPYPERDPFYRLPPVDRYLPSRLPPPGDRYAPLPRERLMPEERGLYPPPPDPRGRLMARDRLPPYPEERAAYGRRREPPWRMTPTTGRGLPFRPGHRPSTMTGSLL</sequence>
<feature type="compositionally biased region" description="Basic and acidic residues" evidence="9">
    <location>
        <begin position="153"/>
        <end position="163"/>
    </location>
</feature>
<dbReference type="InterPro" id="IPR050502">
    <property type="entry name" value="Euk_RNA-bind_prot"/>
</dbReference>
<dbReference type="FunFam" id="3.30.70.330:FF:000046">
    <property type="entry name" value="RNA-binding protein 14 isoform X1"/>
    <property type="match status" value="1"/>
</dbReference>
<dbReference type="GO" id="GO:0005634">
    <property type="term" value="C:nucleus"/>
    <property type="evidence" value="ECO:0007669"/>
    <property type="project" value="UniProtKB-SubCell"/>
</dbReference>
<gene>
    <name evidence="11" type="ORF">V1264_018984</name>
</gene>
<evidence type="ECO:0000256" key="5">
    <source>
        <dbReference type="ARBA" id="ARBA00022737"/>
    </source>
</evidence>
<dbReference type="GO" id="GO:0003729">
    <property type="term" value="F:mRNA binding"/>
    <property type="evidence" value="ECO:0007669"/>
    <property type="project" value="TreeGrafter"/>
</dbReference>
<evidence type="ECO:0000256" key="7">
    <source>
        <dbReference type="ARBA" id="ARBA00023242"/>
    </source>
</evidence>
<evidence type="ECO:0000313" key="12">
    <source>
        <dbReference type="Proteomes" id="UP001374579"/>
    </source>
</evidence>
<feature type="compositionally biased region" description="Basic and acidic residues" evidence="9">
    <location>
        <begin position="171"/>
        <end position="198"/>
    </location>
</feature>
<evidence type="ECO:0000256" key="4">
    <source>
        <dbReference type="ARBA" id="ARBA00022553"/>
    </source>
</evidence>
<keyword evidence="3" id="KW-0963">Cytoplasm</keyword>
<dbReference type="PANTHER" id="PTHR48025:SF1">
    <property type="entry name" value="RRM DOMAIN-CONTAINING PROTEIN"/>
    <property type="match status" value="1"/>
</dbReference>
<dbReference type="Proteomes" id="UP001374579">
    <property type="component" value="Unassembled WGS sequence"/>
</dbReference>
<keyword evidence="5" id="KW-0677">Repeat</keyword>
<keyword evidence="6 8" id="KW-0694">RNA-binding</keyword>
<dbReference type="InterPro" id="IPR012677">
    <property type="entry name" value="Nucleotide-bd_a/b_plait_sf"/>
</dbReference>
<evidence type="ECO:0000256" key="2">
    <source>
        <dbReference type="ARBA" id="ARBA00004496"/>
    </source>
</evidence>
<name>A0AAN9BJD0_9CAEN</name>
<dbReference type="GO" id="GO:0007010">
    <property type="term" value="P:cytoskeleton organization"/>
    <property type="evidence" value="ECO:0007669"/>
    <property type="project" value="UniProtKB-ARBA"/>
</dbReference>
<dbReference type="GO" id="GO:0005737">
    <property type="term" value="C:cytoplasm"/>
    <property type="evidence" value="ECO:0007669"/>
    <property type="project" value="UniProtKB-SubCell"/>
</dbReference>
<dbReference type="GO" id="GO:0010467">
    <property type="term" value="P:gene expression"/>
    <property type="evidence" value="ECO:0007669"/>
    <property type="project" value="UniProtKB-ARBA"/>
</dbReference>
<dbReference type="Pfam" id="PF00076">
    <property type="entry name" value="RRM_1"/>
    <property type="match status" value="1"/>
</dbReference>
<dbReference type="PROSITE" id="PS50102">
    <property type="entry name" value="RRM"/>
    <property type="match status" value="1"/>
</dbReference>
<dbReference type="EMBL" id="JBAMIC010000008">
    <property type="protein sequence ID" value="KAK7104229.1"/>
    <property type="molecule type" value="Genomic_DNA"/>
</dbReference>
<evidence type="ECO:0000256" key="1">
    <source>
        <dbReference type="ARBA" id="ARBA00004123"/>
    </source>
</evidence>
<dbReference type="CDD" id="cd12343">
    <property type="entry name" value="RRM1_2_CoAA_like"/>
    <property type="match status" value="1"/>
</dbReference>
<evidence type="ECO:0000256" key="6">
    <source>
        <dbReference type="ARBA" id="ARBA00022884"/>
    </source>
</evidence>
<evidence type="ECO:0000256" key="3">
    <source>
        <dbReference type="ARBA" id="ARBA00022490"/>
    </source>
</evidence>
<dbReference type="SUPFAM" id="SSF54928">
    <property type="entry name" value="RNA-binding domain, RBD"/>
    <property type="match status" value="1"/>
</dbReference>